<dbReference type="EMBL" id="QXFU01000735">
    <property type="protein sequence ID" value="KAE9022506.1"/>
    <property type="molecule type" value="Genomic_DNA"/>
</dbReference>
<dbReference type="OrthoDB" id="90588at2759"/>
<organism evidence="1 2">
    <name type="scientific">Phytophthora rubi</name>
    <dbReference type="NCBI Taxonomy" id="129364"/>
    <lineage>
        <taxon>Eukaryota</taxon>
        <taxon>Sar</taxon>
        <taxon>Stramenopiles</taxon>
        <taxon>Oomycota</taxon>
        <taxon>Peronosporomycetes</taxon>
        <taxon>Peronosporales</taxon>
        <taxon>Peronosporaceae</taxon>
        <taxon>Phytophthora</taxon>
    </lineage>
</organism>
<gene>
    <name evidence="1" type="ORF">PR002_g11960</name>
</gene>
<dbReference type="Proteomes" id="UP000435112">
    <property type="component" value="Unassembled WGS sequence"/>
</dbReference>
<name>A0A6A3LTA9_9STRA</name>
<reference evidence="1 2" key="1">
    <citation type="submission" date="2018-09" db="EMBL/GenBank/DDBJ databases">
        <title>Genomic investigation of the strawberry pathogen Phytophthora fragariae indicates pathogenicity is determined by transcriptional variation in three key races.</title>
        <authorList>
            <person name="Adams T.M."/>
            <person name="Armitage A.D."/>
            <person name="Sobczyk M.K."/>
            <person name="Bates H.J."/>
            <person name="Dunwell J.M."/>
            <person name="Nellist C.F."/>
            <person name="Harrison R.J."/>
        </authorList>
    </citation>
    <scope>NUCLEOTIDE SEQUENCE [LARGE SCALE GENOMIC DNA]</scope>
    <source>
        <strain evidence="1 2">SCRP324</strain>
    </source>
</reference>
<protein>
    <submittedName>
        <fullName evidence="1">Uncharacterized protein</fullName>
    </submittedName>
</protein>
<comment type="caution">
    <text evidence="1">The sequence shown here is derived from an EMBL/GenBank/DDBJ whole genome shotgun (WGS) entry which is preliminary data.</text>
</comment>
<accession>A0A6A3LTA9</accession>
<proteinExistence type="predicted"/>
<evidence type="ECO:0000313" key="2">
    <source>
        <dbReference type="Proteomes" id="UP000435112"/>
    </source>
</evidence>
<sequence length="131" mass="15061">MRWLLEQFSELDADLVSTLVGEFGYTEVLAIQTESNRLAAIASAAREGKLDVVKQLFKGDRERFAGTQRVIGEAAQGSNENVVQWLRQHVDYDGRYTWAFRPTIGRTRARDEDMPQGMQMLLEYVKRGRFM</sequence>
<evidence type="ECO:0000313" key="1">
    <source>
        <dbReference type="EMBL" id="KAE9022506.1"/>
    </source>
</evidence>
<dbReference type="AlphaFoldDB" id="A0A6A3LTA9"/>